<gene>
    <name evidence="6" type="primary">dpp7_2</name>
    <name evidence="6" type="ORF">SDC9_18644</name>
</gene>
<comment type="caution">
    <text evidence="6">The sequence shown here is derived from an EMBL/GenBank/DDBJ whole genome shotgun (WGS) entry which is preliminary data.</text>
</comment>
<keyword evidence="5 6" id="KW-0378">Hydrolase</keyword>
<comment type="similarity">
    <text evidence="1">Belongs to the peptidase S46 family.</text>
</comment>
<keyword evidence="3" id="KW-0645">Protease</keyword>
<evidence type="ECO:0000256" key="5">
    <source>
        <dbReference type="ARBA" id="ARBA00022801"/>
    </source>
</evidence>
<reference evidence="6" key="1">
    <citation type="submission" date="2019-08" db="EMBL/GenBank/DDBJ databases">
        <authorList>
            <person name="Kucharzyk K."/>
            <person name="Murdoch R.W."/>
            <person name="Higgins S."/>
            <person name="Loffler F."/>
        </authorList>
    </citation>
    <scope>NUCLEOTIDE SEQUENCE</scope>
</reference>
<organism evidence="6">
    <name type="scientific">bioreactor metagenome</name>
    <dbReference type="NCBI Taxonomy" id="1076179"/>
    <lineage>
        <taxon>unclassified sequences</taxon>
        <taxon>metagenomes</taxon>
        <taxon>ecological metagenomes</taxon>
    </lineage>
</organism>
<dbReference type="InterPro" id="IPR043504">
    <property type="entry name" value="Peptidase_S1_PA_chymotrypsin"/>
</dbReference>
<dbReference type="EMBL" id="VSSQ01000068">
    <property type="protein sequence ID" value="MPL72851.1"/>
    <property type="molecule type" value="Genomic_DNA"/>
</dbReference>
<accession>A0A644U3R8</accession>
<dbReference type="EC" id="3.4.14.-" evidence="6"/>
<evidence type="ECO:0000256" key="4">
    <source>
        <dbReference type="ARBA" id="ARBA00022729"/>
    </source>
</evidence>
<dbReference type="InterPro" id="IPR009003">
    <property type="entry name" value="Peptidase_S1_PA"/>
</dbReference>
<evidence type="ECO:0000256" key="3">
    <source>
        <dbReference type="ARBA" id="ARBA00022670"/>
    </source>
</evidence>
<name>A0A644U3R8_9ZZZZ</name>
<dbReference type="PANTHER" id="PTHR38469:SF1">
    <property type="entry name" value="PERIPLASMIC PEPTIDASE SUBFAMILY S1B"/>
    <property type="match status" value="1"/>
</dbReference>
<dbReference type="Gene3D" id="2.40.10.10">
    <property type="entry name" value="Trypsin-like serine proteases"/>
    <property type="match status" value="1"/>
</dbReference>
<protein>
    <submittedName>
        <fullName evidence="6">Dipeptidyl-peptidase 7</fullName>
        <ecNumber evidence="6">3.4.14.-</ecNumber>
    </submittedName>
</protein>
<dbReference type="GO" id="GO:0006508">
    <property type="term" value="P:proteolysis"/>
    <property type="evidence" value="ECO:0007669"/>
    <property type="project" value="UniProtKB-KW"/>
</dbReference>
<dbReference type="GO" id="GO:0070009">
    <property type="term" value="F:serine-type aminopeptidase activity"/>
    <property type="evidence" value="ECO:0007669"/>
    <property type="project" value="InterPro"/>
</dbReference>
<dbReference type="GO" id="GO:0008239">
    <property type="term" value="F:dipeptidyl-peptidase activity"/>
    <property type="evidence" value="ECO:0007669"/>
    <property type="project" value="InterPro"/>
</dbReference>
<dbReference type="AlphaFoldDB" id="A0A644U3R8"/>
<dbReference type="SUPFAM" id="SSF50494">
    <property type="entry name" value="Trypsin-like serine proteases"/>
    <property type="match status" value="1"/>
</dbReference>
<evidence type="ECO:0000256" key="2">
    <source>
        <dbReference type="ARBA" id="ARBA00022438"/>
    </source>
</evidence>
<keyword evidence="2" id="KW-0031">Aminopeptidase</keyword>
<dbReference type="InterPro" id="IPR019500">
    <property type="entry name" value="Pep_S46"/>
</dbReference>
<dbReference type="PANTHER" id="PTHR38469">
    <property type="entry name" value="PERIPLASMIC PEPTIDASE SUBFAMILY S1B"/>
    <property type="match status" value="1"/>
</dbReference>
<sequence length="718" mass="81924">MKKITLMSLILSLMVSLVFANPTPKPDEGMWLPMFFKNLNYSTMQKMGLKLTAQELYDINNSSLKDAIVQFGNGCTGEIMSDKGLLFTNHHCGYEAIVGQSTVEHDYLNNGFWAKDLSEEIPIPEMTVSFLLRMEDVTKEILGEYADKLNLSSVKDTILLRVKMLEEKTSEEGKYRVEIKPFFEGLEYYMFVYEVYTDIRLVGTPPSSIGKFGGDTDNWMWPRHTGDFSIFRVYANSENKPAKFSKNNVPFKPKHFLPVSLKGVKQNDFTMIWGFPGSTERYMTSGEVANTINVTDPSIVKAGEFMLPTMKKMMETDNRINLIYASDYAGYMNLWKNKKGELRGLKNLNVYEKKKEIEDRLAKWISEDKARIEKYGDVIKDLDDANKVIGNSPTTQNEWFVNLGLVVSKRTLLAFQTTYSLLSLDKKDSNFSKTIQRIKTRGEEHFKTYDQETEKELFRSFVNMFSSLDKNSFISKTIDKKYKGSIDAFVEDAFKKSIFANKDNFNKFINKPNTKKLQKDLIAQSALTAYFYVGADDKDLDNASANLSQARKRFVAALREMDASLVQYPDANFTMRMTYGQVLDYYPADGIHYDYKTTLEGIMEKEDPTSNEFEVPAKLKELHLKKDYGQYADENGKIITCFLSNNDITGGNSGSPILNAEGHLIGLAFDGNWEAMSGDIAFEPKLQRTINVDARYVLFIIDKFAGAKNIIEELTIIK</sequence>
<proteinExistence type="inferred from homology"/>
<keyword evidence="4" id="KW-0732">Signal</keyword>
<evidence type="ECO:0000313" key="6">
    <source>
        <dbReference type="EMBL" id="MPL72851.1"/>
    </source>
</evidence>
<evidence type="ECO:0000256" key="1">
    <source>
        <dbReference type="ARBA" id="ARBA00010491"/>
    </source>
</evidence>
<dbReference type="Pfam" id="PF10459">
    <property type="entry name" value="Peptidase_S46"/>
    <property type="match status" value="1"/>
</dbReference>